<sequence>MILKYLNLENEIRKKSRFIDWDELRNVSKLDEGYFGFIFKAYWTNARRDVVCKALINLKDINSKYCAAFIHELTMQTRADLCENIVRFLGVSKEEITNSKNLPEIDPSTINLEDDNNSKTLVEQTKSTVFNVDYDENDEIDLTSSTDLDEERFDNITDKINEELFETAIGKKSKFIDWDELINVSKLDEGYFEEILNSKKVPDPNFEDDNNSTSTEQTPSIETYAVDSKPLSLSVDERNDD</sequence>
<organism evidence="2 3">
    <name type="scientific">Dentiscutata erythropus</name>
    <dbReference type="NCBI Taxonomy" id="1348616"/>
    <lineage>
        <taxon>Eukaryota</taxon>
        <taxon>Fungi</taxon>
        <taxon>Fungi incertae sedis</taxon>
        <taxon>Mucoromycota</taxon>
        <taxon>Glomeromycotina</taxon>
        <taxon>Glomeromycetes</taxon>
        <taxon>Diversisporales</taxon>
        <taxon>Gigasporaceae</taxon>
        <taxon>Dentiscutata</taxon>
    </lineage>
</organism>
<dbReference type="InterPro" id="IPR011009">
    <property type="entry name" value="Kinase-like_dom_sf"/>
</dbReference>
<dbReference type="EMBL" id="CAJVPY010001010">
    <property type="protein sequence ID" value="CAG8503247.1"/>
    <property type="molecule type" value="Genomic_DNA"/>
</dbReference>
<dbReference type="AlphaFoldDB" id="A0A9N9F1N8"/>
<gene>
    <name evidence="2" type="ORF">DERYTH_LOCUS3011</name>
</gene>
<feature type="region of interest" description="Disordered" evidence="1">
    <location>
        <begin position="198"/>
        <end position="241"/>
    </location>
</feature>
<name>A0A9N9F1N8_9GLOM</name>
<proteinExistence type="predicted"/>
<comment type="caution">
    <text evidence="2">The sequence shown here is derived from an EMBL/GenBank/DDBJ whole genome shotgun (WGS) entry which is preliminary data.</text>
</comment>
<evidence type="ECO:0000313" key="2">
    <source>
        <dbReference type="EMBL" id="CAG8503247.1"/>
    </source>
</evidence>
<dbReference type="SUPFAM" id="SSF56112">
    <property type="entry name" value="Protein kinase-like (PK-like)"/>
    <property type="match status" value="1"/>
</dbReference>
<protein>
    <submittedName>
        <fullName evidence="2">21479_t:CDS:1</fullName>
    </submittedName>
</protein>
<dbReference type="Proteomes" id="UP000789405">
    <property type="component" value="Unassembled WGS sequence"/>
</dbReference>
<accession>A0A9N9F1N8</accession>
<feature type="compositionally biased region" description="Polar residues" evidence="1">
    <location>
        <begin position="211"/>
        <end position="221"/>
    </location>
</feature>
<dbReference type="OrthoDB" id="10261027at2759"/>
<reference evidence="2" key="1">
    <citation type="submission" date="2021-06" db="EMBL/GenBank/DDBJ databases">
        <authorList>
            <person name="Kallberg Y."/>
            <person name="Tangrot J."/>
            <person name="Rosling A."/>
        </authorList>
    </citation>
    <scope>NUCLEOTIDE SEQUENCE</scope>
    <source>
        <strain evidence="2">MA453B</strain>
    </source>
</reference>
<dbReference type="Gene3D" id="3.30.200.20">
    <property type="entry name" value="Phosphorylase Kinase, domain 1"/>
    <property type="match status" value="1"/>
</dbReference>
<evidence type="ECO:0000313" key="3">
    <source>
        <dbReference type="Proteomes" id="UP000789405"/>
    </source>
</evidence>
<evidence type="ECO:0000256" key="1">
    <source>
        <dbReference type="SAM" id="MobiDB-lite"/>
    </source>
</evidence>
<keyword evidence="3" id="KW-1185">Reference proteome</keyword>